<dbReference type="PANTHER" id="PTHR33989:SF4">
    <property type="entry name" value="PTS SYSTEM N,N'-DIACETYLCHITOBIOSE-SPECIFIC EIIC COMPONENT"/>
    <property type="match status" value="1"/>
</dbReference>
<dbReference type="NCBIfam" id="TIGR00410">
    <property type="entry name" value="lacE"/>
    <property type="match status" value="1"/>
</dbReference>
<dbReference type="AlphaFoldDB" id="A0A1I0AEB1"/>
<evidence type="ECO:0000256" key="6">
    <source>
        <dbReference type="ARBA" id="ARBA00022989"/>
    </source>
</evidence>
<dbReference type="InterPro" id="IPR004796">
    <property type="entry name" value="PTS_IIC_cello"/>
</dbReference>
<feature type="transmembrane region" description="Helical" evidence="9">
    <location>
        <begin position="73"/>
        <end position="91"/>
    </location>
</feature>
<dbReference type="PIRSF" id="PIRSF006351">
    <property type="entry name" value="PTS_EIIC-Cellobiose"/>
    <property type="match status" value="1"/>
</dbReference>
<feature type="transmembrane region" description="Helical" evidence="9">
    <location>
        <begin position="382"/>
        <end position="400"/>
    </location>
</feature>
<keyword evidence="2 8" id="KW-0813">Transport</keyword>
<evidence type="ECO:0000256" key="7">
    <source>
        <dbReference type="ARBA" id="ARBA00023136"/>
    </source>
</evidence>
<evidence type="ECO:0000256" key="5">
    <source>
        <dbReference type="ARBA" id="ARBA00022692"/>
    </source>
</evidence>
<comment type="subcellular location">
    <subcellularLocation>
        <location evidence="1">Cell membrane</location>
        <topology evidence="1">Multi-pass membrane protein</topology>
    </subcellularLocation>
</comment>
<dbReference type="InterPro" id="IPR004501">
    <property type="entry name" value="PTS_EIIC_3"/>
</dbReference>
<feature type="domain" description="PTS EIIC type-3" evidence="10">
    <location>
        <begin position="8"/>
        <end position="399"/>
    </location>
</feature>
<organism evidence="11 12">
    <name type="scientific">Thorsellia anophelis DSM 18579</name>
    <dbReference type="NCBI Taxonomy" id="1123402"/>
    <lineage>
        <taxon>Bacteria</taxon>
        <taxon>Pseudomonadati</taxon>
        <taxon>Pseudomonadota</taxon>
        <taxon>Gammaproteobacteria</taxon>
        <taxon>Enterobacterales</taxon>
        <taxon>Thorselliaceae</taxon>
        <taxon>Thorsellia</taxon>
    </lineage>
</organism>
<evidence type="ECO:0000256" key="2">
    <source>
        <dbReference type="ARBA" id="ARBA00022448"/>
    </source>
</evidence>
<dbReference type="InterPro" id="IPR003352">
    <property type="entry name" value="PTS_EIIC"/>
</dbReference>
<evidence type="ECO:0000256" key="9">
    <source>
        <dbReference type="SAM" id="Phobius"/>
    </source>
</evidence>
<feature type="transmembrane region" description="Helical" evidence="9">
    <location>
        <begin position="271"/>
        <end position="293"/>
    </location>
</feature>
<feature type="transmembrane region" description="Helical" evidence="9">
    <location>
        <begin position="240"/>
        <end position="259"/>
    </location>
</feature>
<dbReference type="GO" id="GO:1902815">
    <property type="term" value="P:N,N'-diacetylchitobiose import"/>
    <property type="evidence" value="ECO:0007669"/>
    <property type="project" value="TreeGrafter"/>
</dbReference>
<feature type="transmembrane region" description="Helical" evidence="9">
    <location>
        <begin position="198"/>
        <end position="228"/>
    </location>
</feature>
<feature type="transmembrane region" description="Helical" evidence="9">
    <location>
        <begin position="305"/>
        <end position="326"/>
    </location>
</feature>
<keyword evidence="12" id="KW-1185">Reference proteome</keyword>
<evidence type="ECO:0000313" key="11">
    <source>
        <dbReference type="EMBL" id="SES92555.1"/>
    </source>
</evidence>
<dbReference type="EMBL" id="FOHV01000005">
    <property type="protein sequence ID" value="SES92555.1"/>
    <property type="molecule type" value="Genomic_DNA"/>
</dbReference>
<dbReference type="PROSITE" id="PS51105">
    <property type="entry name" value="PTS_EIIC_TYPE_3"/>
    <property type="match status" value="1"/>
</dbReference>
<keyword evidence="7 8" id="KW-0472">Membrane</keyword>
<keyword evidence="6 9" id="KW-1133">Transmembrane helix</keyword>
<evidence type="ECO:0000256" key="1">
    <source>
        <dbReference type="ARBA" id="ARBA00004651"/>
    </source>
</evidence>
<feature type="transmembrane region" description="Helical" evidence="9">
    <location>
        <begin position="332"/>
        <end position="351"/>
    </location>
</feature>
<dbReference type="PANTHER" id="PTHR33989">
    <property type="match status" value="1"/>
</dbReference>
<dbReference type="GO" id="GO:0005886">
    <property type="term" value="C:plasma membrane"/>
    <property type="evidence" value="ECO:0007669"/>
    <property type="project" value="UniProtKB-SubCell"/>
</dbReference>
<dbReference type="RefSeq" id="WP_093318163.1">
    <property type="nucleotide sequence ID" value="NZ_FOHV01000005.1"/>
</dbReference>
<proteinExistence type="predicted"/>
<evidence type="ECO:0000313" key="12">
    <source>
        <dbReference type="Proteomes" id="UP000242642"/>
    </source>
</evidence>
<dbReference type="InterPro" id="IPR051088">
    <property type="entry name" value="PTS_Sugar-EIIC/EIIB"/>
</dbReference>
<dbReference type="Pfam" id="PF02378">
    <property type="entry name" value="PTS_EIIC"/>
    <property type="match status" value="1"/>
</dbReference>
<evidence type="ECO:0000256" key="3">
    <source>
        <dbReference type="ARBA" id="ARBA00022475"/>
    </source>
</evidence>
<feature type="transmembrane region" description="Helical" evidence="9">
    <location>
        <begin position="129"/>
        <end position="151"/>
    </location>
</feature>
<feature type="transmembrane region" description="Helical" evidence="9">
    <location>
        <begin position="358"/>
        <end position="376"/>
    </location>
</feature>
<evidence type="ECO:0000259" key="10">
    <source>
        <dbReference type="PROSITE" id="PS51105"/>
    </source>
</evidence>
<feature type="transmembrane region" description="Helical" evidence="9">
    <location>
        <begin position="172"/>
        <end position="192"/>
    </location>
</feature>
<keyword evidence="4 8" id="KW-0762">Sugar transport</keyword>
<reference evidence="12" key="1">
    <citation type="submission" date="2016-10" db="EMBL/GenBank/DDBJ databases">
        <authorList>
            <person name="Varghese N."/>
            <person name="Submissions S."/>
        </authorList>
    </citation>
    <scope>NUCLEOTIDE SEQUENCE [LARGE SCALE GENOMIC DNA]</scope>
    <source>
        <strain evidence="12">DSM 18579</strain>
    </source>
</reference>
<feature type="transmembrane region" description="Helical" evidence="9">
    <location>
        <begin position="98"/>
        <end position="117"/>
    </location>
</feature>
<gene>
    <name evidence="11" type="ORF">SAMN02583745_00917</name>
</gene>
<evidence type="ECO:0000256" key="4">
    <source>
        <dbReference type="ARBA" id="ARBA00022597"/>
    </source>
</evidence>
<dbReference type="STRING" id="1123402.SAMN02583745_00917"/>
<sequence length="422" mass="45898">MSKVFQFIQENIADKLAVMSENVILQAIRNGMMVTIPFTIIGSLFLILGSFPSPIWEEIITPYKGYLDVGYEFTFGMIAIIVVLSVAYNLGRNLGLNPLNSAVVAMITFTTIQVEPIDGGGFALSTANFGVTGIFTAIMIAILVPYTMAAFQKMNLVIRLPGGVPSYVSDSFLSLLPATFVILLAWAIRVFFGFDVNAIVGVIFSPLVDGLSTLPGILLMCFVVLLLWTCGLNGDSVLNGIYTPIMLAFLAENSLAFKTGAAIPHITADGFFHFGLWIGGTGATFALVLLMTRSKSKTYRSLSKVCLPAGTFTINEPLVFGFPIMFNPVVMIPYILTPLVLSAATYLLMHFNIIGRPVIAIPWTTPPLFSAFLVTGGDFRAVIWQAIEIIIAICIYYPFFKVAERTKVAEEKLAEETALTNA</sequence>
<accession>A0A1I0AEB1</accession>
<dbReference type="OrthoDB" id="5843984at2"/>
<dbReference type="Proteomes" id="UP000242642">
    <property type="component" value="Unassembled WGS sequence"/>
</dbReference>
<evidence type="ECO:0000256" key="8">
    <source>
        <dbReference type="PIRNR" id="PIRNR006351"/>
    </source>
</evidence>
<dbReference type="GO" id="GO:0008982">
    <property type="term" value="F:protein-N(PI)-phosphohistidine-sugar phosphotransferase activity"/>
    <property type="evidence" value="ECO:0007669"/>
    <property type="project" value="UniProtKB-UniRule"/>
</dbReference>
<dbReference type="GO" id="GO:0009401">
    <property type="term" value="P:phosphoenolpyruvate-dependent sugar phosphotransferase system"/>
    <property type="evidence" value="ECO:0007669"/>
    <property type="project" value="InterPro"/>
</dbReference>
<keyword evidence="3 8" id="KW-1003">Cell membrane</keyword>
<protein>
    <recommendedName>
        <fullName evidence="8">Permease IIC component</fullName>
    </recommendedName>
</protein>
<comment type="function">
    <text evidence="8">The phosphoenolpyruvate-dependent sugar phosphotransferase system (PTS), a major carbohydrate active -transport system, catalyzes the phosphorylation of incoming sugar substrates concomitant with their translocation across the cell membrane.</text>
</comment>
<name>A0A1I0AEB1_9GAMM</name>
<feature type="transmembrane region" description="Helical" evidence="9">
    <location>
        <begin position="34"/>
        <end position="53"/>
    </location>
</feature>
<keyword evidence="5 9" id="KW-0812">Transmembrane</keyword>